<dbReference type="EMBL" id="PFFQ01000013">
    <property type="protein sequence ID" value="PIW18283.1"/>
    <property type="molecule type" value="Genomic_DNA"/>
</dbReference>
<dbReference type="AlphaFoldDB" id="A0A2M7G873"/>
<dbReference type="Proteomes" id="UP000231019">
    <property type="component" value="Unassembled WGS sequence"/>
</dbReference>
<comment type="caution">
    <text evidence="1">The sequence shown here is derived from an EMBL/GenBank/DDBJ whole genome shotgun (WGS) entry which is preliminary data.</text>
</comment>
<organism evidence="1 2">
    <name type="scientific">bacterium (Candidatus Blackallbacteria) CG17_big_fil_post_rev_8_21_14_2_50_48_46</name>
    <dbReference type="NCBI Taxonomy" id="2014261"/>
    <lineage>
        <taxon>Bacteria</taxon>
        <taxon>Candidatus Blackallbacteria</taxon>
    </lineage>
</organism>
<evidence type="ECO:0000313" key="1">
    <source>
        <dbReference type="EMBL" id="PIW18283.1"/>
    </source>
</evidence>
<sequence>MTFSLYQSSNPLPAPGQLFQKQAASLPLSSNLGAVSAQIQQTPAAPALKPDTTRFSLVSRLLSPFENISLAPLKAVPGQIMNGLEKGWQALKDTFTFQFEEAGRFGTEREAESNCGPASASMILKQLGVYPPTMQQMRLMVGAPIGSGSRPFALSTEQVITAVKKSASQKGRYISTETRILTRNVDVAISEMRNRLARGEKLILLTSGFRSLSQGHYVVVKEVRADGSLLVDDPGRSDGENIVYSKSRLAKVLQVRQETYGMQNCLLAFKT</sequence>
<evidence type="ECO:0008006" key="3">
    <source>
        <dbReference type="Google" id="ProtNLM"/>
    </source>
</evidence>
<name>A0A2M7G873_9BACT</name>
<protein>
    <recommendedName>
        <fullName evidence="3">Peptidase C39-like domain-containing protein</fullName>
    </recommendedName>
</protein>
<accession>A0A2M7G873</accession>
<evidence type="ECO:0000313" key="2">
    <source>
        <dbReference type="Proteomes" id="UP000231019"/>
    </source>
</evidence>
<proteinExistence type="predicted"/>
<dbReference type="Gene3D" id="3.90.70.10">
    <property type="entry name" value="Cysteine proteinases"/>
    <property type="match status" value="1"/>
</dbReference>
<gene>
    <name evidence="1" type="ORF">COW36_05810</name>
</gene>
<reference evidence="1 2" key="1">
    <citation type="submission" date="2017-09" db="EMBL/GenBank/DDBJ databases">
        <title>Depth-based differentiation of microbial function through sediment-hosted aquifers and enrichment of novel symbionts in the deep terrestrial subsurface.</title>
        <authorList>
            <person name="Probst A.J."/>
            <person name="Ladd B."/>
            <person name="Jarett J.K."/>
            <person name="Geller-Mcgrath D.E."/>
            <person name="Sieber C.M."/>
            <person name="Emerson J.B."/>
            <person name="Anantharaman K."/>
            <person name="Thomas B.C."/>
            <person name="Malmstrom R."/>
            <person name="Stieglmeier M."/>
            <person name="Klingl A."/>
            <person name="Woyke T."/>
            <person name="Ryan C.M."/>
            <person name="Banfield J.F."/>
        </authorList>
    </citation>
    <scope>NUCLEOTIDE SEQUENCE [LARGE SCALE GENOMIC DNA]</scope>
    <source>
        <strain evidence="1">CG17_big_fil_post_rev_8_21_14_2_50_48_46</strain>
    </source>
</reference>